<keyword evidence="4" id="KW-1185">Reference proteome</keyword>
<dbReference type="GO" id="GO:0005829">
    <property type="term" value="C:cytosol"/>
    <property type="evidence" value="ECO:0007669"/>
    <property type="project" value="TreeGrafter"/>
</dbReference>
<organism evidence="3 4">
    <name type="scientific">Prauserella shujinwangii</name>
    <dbReference type="NCBI Taxonomy" id="1453103"/>
    <lineage>
        <taxon>Bacteria</taxon>
        <taxon>Bacillati</taxon>
        <taxon>Actinomycetota</taxon>
        <taxon>Actinomycetes</taxon>
        <taxon>Pseudonocardiales</taxon>
        <taxon>Pseudonocardiaceae</taxon>
        <taxon>Prauserella</taxon>
    </lineage>
</organism>
<name>A0A2T0M2J0_9PSEU</name>
<gene>
    <name evidence="3" type="ORF">B0I33_101110</name>
</gene>
<evidence type="ECO:0000313" key="4">
    <source>
        <dbReference type="Proteomes" id="UP000238362"/>
    </source>
</evidence>
<dbReference type="GO" id="GO:0019284">
    <property type="term" value="P:L-methionine salvage from S-adenosylmethionine"/>
    <property type="evidence" value="ECO:0007669"/>
    <property type="project" value="TreeGrafter"/>
</dbReference>
<dbReference type="InterPro" id="IPR000845">
    <property type="entry name" value="Nucleoside_phosphorylase_d"/>
</dbReference>
<evidence type="ECO:0000259" key="2">
    <source>
        <dbReference type="Pfam" id="PF01048"/>
    </source>
</evidence>
<dbReference type="PANTHER" id="PTHR46832:SF1">
    <property type="entry name" value="5'-METHYLTHIOADENOSINE_S-ADENOSYLHOMOCYSTEINE NUCLEOSIDASE"/>
    <property type="match status" value="1"/>
</dbReference>
<evidence type="ECO:0000256" key="1">
    <source>
        <dbReference type="SAM" id="MobiDB-lite"/>
    </source>
</evidence>
<dbReference type="InterPro" id="IPR035994">
    <property type="entry name" value="Nucleoside_phosphorylase_sf"/>
</dbReference>
<dbReference type="Pfam" id="PF01048">
    <property type="entry name" value="PNP_UDP_1"/>
    <property type="match status" value="1"/>
</dbReference>
<dbReference type="AlphaFoldDB" id="A0A2T0M2J0"/>
<dbReference type="GO" id="GO:0008782">
    <property type="term" value="F:adenosylhomocysteine nucleosidase activity"/>
    <property type="evidence" value="ECO:0007669"/>
    <property type="project" value="TreeGrafter"/>
</dbReference>
<comment type="caution">
    <text evidence="3">The sequence shown here is derived from an EMBL/GenBank/DDBJ whole genome shotgun (WGS) entry which is preliminary data.</text>
</comment>
<dbReference type="Gene3D" id="3.40.50.1580">
    <property type="entry name" value="Nucleoside phosphorylase domain"/>
    <property type="match status" value="1"/>
</dbReference>
<dbReference type="CDD" id="cd09008">
    <property type="entry name" value="MTAN"/>
    <property type="match status" value="1"/>
</dbReference>
<dbReference type="Proteomes" id="UP000238362">
    <property type="component" value="Unassembled WGS sequence"/>
</dbReference>
<sequence length="300" mass="32246">MIVVLTALEVEHRAVLDRIDDVEGHEHRSGTHFDIGRTKDEARTEIALAFSGMGNLPAATLAERSVNEFRPSALMFVGVAGALRPWLHLGDVVVATRIYAYHGGRSDDTGFRSRPRSWDLTHTCDQRARVLARTARWRHEFISLDGHGEPDILFGPVAAGDVVLDSAASPTAALLRDRYNDAVAIEMESAGLASAGHLNDSVPTITVRGISDHADGEKERGDSAGWQQVAAHNAARFALALAGELDSPRDPARPAPDPDGPRHGTGTAVNRAGDHTTIGQQNGVNYGVFTMHVGQVGEHR</sequence>
<protein>
    <submittedName>
        <fullName evidence="3">Nucleoside phosphorylase</fullName>
    </submittedName>
</protein>
<dbReference type="EMBL" id="PVNH01000001">
    <property type="protein sequence ID" value="PRX50958.1"/>
    <property type="molecule type" value="Genomic_DNA"/>
</dbReference>
<feature type="domain" description="Nucleoside phosphorylase" evidence="2">
    <location>
        <begin position="2"/>
        <end position="241"/>
    </location>
</feature>
<dbReference type="PANTHER" id="PTHR46832">
    <property type="entry name" value="5'-METHYLTHIOADENOSINE/S-ADENOSYLHOMOCYSTEINE NUCLEOSIDASE"/>
    <property type="match status" value="1"/>
</dbReference>
<dbReference type="GO" id="GO:0008930">
    <property type="term" value="F:methylthioadenosine nucleosidase activity"/>
    <property type="evidence" value="ECO:0007669"/>
    <property type="project" value="TreeGrafter"/>
</dbReference>
<feature type="region of interest" description="Disordered" evidence="1">
    <location>
        <begin position="245"/>
        <end position="283"/>
    </location>
</feature>
<dbReference type="SUPFAM" id="SSF53167">
    <property type="entry name" value="Purine and uridine phosphorylases"/>
    <property type="match status" value="1"/>
</dbReference>
<proteinExistence type="predicted"/>
<dbReference type="GO" id="GO:0009116">
    <property type="term" value="P:nucleoside metabolic process"/>
    <property type="evidence" value="ECO:0007669"/>
    <property type="project" value="InterPro"/>
</dbReference>
<accession>A0A2T0M2J0</accession>
<dbReference type="OrthoDB" id="44283at2"/>
<dbReference type="RefSeq" id="WP_106176497.1">
    <property type="nucleotide sequence ID" value="NZ_PVNH01000001.1"/>
</dbReference>
<reference evidence="3 4" key="1">
    <citation type="submission" date="2018-03" db="EMBL/GenBank/DDBJ databases">
        <title>Genomic Encyclopedia of Type Strains, Phase III (KMG-III): the genomes of soil and plant-associated and newly described type strains.</title>
        <authorList>
            <person name="Whitman W."/>
        </authorList>
    </citation>
    <scope>NUCLEOTIDE SEQUENCE [LARGE SCALE GENOMIC DNA]</scope>
    <source>
        <strain evidence="3 4">CGMCC 4.7125</strain>
    </source>
</reference>
<evidence type="ECO:0000313" key="3">
    <source>
        <dbReference type="EMBL" id="PRX50958.1"/>
    </source>
</evidence>